<dbReference type="EMBL" id="SRPR01000690">
    <property type="protein sequence ID" value="KAG5951131.1"/>
    <property type="molecule type" value="Genomic_DNA"/>
</dbReference>
<organism evidence="1 2">
    <name type="scientific">Claviceps arundinis</name>
    <dbReference type="NCBI Taxonomy" id="1623583"/>
    <lineage>
        <taxon>Eukaryota</taxon>
        <taxon>Fungi</taxon>
        <taxon>Dikarya</taxon>
        <taxon>Ascomycota</taxon>
        <taxon>Pezizomycotina</taxon>
        <taxon>Sordariomycetes</taxon>
        <taxon>Hypocreomycetidae</taxon>
        <taxon>Hypocreales</taxon>
        <taxon>Clavicipitaceae</taxon>
        <taxon>Claviceps</taxon>
    </lineage>
</organism>
<proteinExistence type="predicted"/>
<protein>
    <submittedName>
        <fullName evidence="1">Uncharacterized protein</fullName>
    </submittedName>
</protein>
<reference evidence="1 2" key="1">
    <citation type="journal article" date="2020" name="bioRxiv">
        <title>Whole genome comparisons of ergot fungi reveals the divergence and evolution of species within the genus Claviceps are the result of varying mechanisms driving genome evolution and host range expansion.</title>
        <authorList>
            <person name="Wyka S.A."/>
            <person name="Mondo S.J."/>
            <person name="Liu M."/>
            <person name="Dettman J."/>
            <person name="Nalam V."/>
            <person name="Broders K.D."/>
        </authorList>
    </citation>
    <scope>NUCLEOTIDE SEQUENCE [LARGE SCALE GENOMIC DNA]</scope>
    <source>
        <strain evidence="1 2">LM583</strain>
    </source>
</reference>
<comment type="caution">
    <text evidence="1">The sequence shown here is derived from an EMBL/GenBank/DDBJ whole genome shotgun (WGS) entry which is preliminary data.</text>
</comment>
<name>A0ABQ7P1A0_9HYPO</name>
<evidence type="ECO:0000313" key="1">
    <source>
        <dbReference type="EMBL" id="KAG5951131.1"/>
    </source>
</evidence>
<evidence type="ECO:0000313" key="2">
    <source>
        <dbReference type="Proteomes" id="UP000742024"/>
    </source>
</evidence>
<gene>
    <name evidence="1" type="ORF">E4U57_007121</name>
</gene>
<dbReference type="Proteomes" id="UP000742024">
    <property type="component" value="Unassembled WGS sequence"/>
</dbReference>
<accession>A0ABQ7P1A0</accession>
<keyword evidence="2" id="KW-1185">Reference proteome</keyword>
<sequence length="68" mass="8043">MKKWMTKLDIEDDWHLMDAPGQDEGLSPVSIEYELTNYRRDDDDFSQNTTISPIENSERVMDALVYSW</sequence>